<dbReference type="RefSeq" id="WP_014228911.1">
    <property type="nucleotide sequence ID" value="NC_016612.1"/>
</dbReference>
<sequence>MIELAIKGTLERITGMNAYPLLLPDTVQEGATFQRISDPEMVSGMLRTGIVSARIQVNLYLLDNYTSLLQLDKKIWAELKSVVHGQLEGIPVQYVERGGIHQDKNQLTNRRIQYRLTRDFIIHYVEDSS</sequence>
<reference evidence="1 2" key="1">
    <citation type="journal article" date="2012" name="J. Bacteriol.">
        <title>Complete genome sequence of Klebsiella oxytoca KCTC 1686, used in production of 2,3-butanediol.</title>
        <authorList>
            <person name="Shin S.H."/>
            <person name="Kim S."/>
            <person name="Kim J.Y."/>
            <person name="Lee S."/>
            <person name="Um Y."/>
            <person name="Oh M.K."/>
            <person name="Kim Y.R."/>
            <person name="Lee J."/>
            <person name="Yang K.S."/>
        </authorList>
    </citation>
    <scope>NUCLEOTIDE SEQUENCE [LARGE SCALE GENOMIC DNA]</scope>
    <source>
        <strain evidence="2">ATCC 8724 / DSM 4798 / JCM 20051 / NBRC 3318 / NRRL B-199 / KCTC 1686</strain>
    </source>
</reference>
<dbReference type="KEGG" id="kox:KOX_17745"/>
<proteinExistence type="predicted"/>
<name>A0A0H3H7H8_KLEM8</name>
<evidence type="ECO:0000313" key="2">
    <source>
        <dbReference type="Proteomes" id="UP000007843"/>
    </source>
</evidence>
<dbReference type="EMBL" id="CP003218">
    <property type="protein sequence ID" value="AEX05271.1"/>
    <property type="molecule type" value="Genomic_DNA"/>
</dbReference>
<gene>
    <name evidence="1" type="ordered locus">KOX_17745</name>
</gene>
<organism evidence="1 2">
    <name type="scientific">Klebsiella michiganensis (strain ATCC 8724 / DSM 4798 / JCM 20051 / NBRC 3318 / NRRL B-199 / KCTC 1686 / BUCSAV 143 / CCM 1901)</name>
    <dbReference type="NCBI Taxonomy" id="1006551"/>
    <lineage>
        <taxon>Bacteria</taxon>
        <taxon>Pseudomonadati</taxon>
        <taxon>Pseudomonadota</taxon>
        <taxon>Gammaproteobacteria</taxon>
        <taxon>Enterobacterales</taxon>
        <taxon>Enterobacteriaceae</taxon>
        <taxon>Klebsiella/Raoultella group</taxon>
        <taxon>Klebsiella</taxon>
    </lineage>
</organism>
<accession>A0A0H3H7H8</accession>
<dbReference type="AlphaFoldDB" id="A0A0H3H7H8"/>
<evidence type="ECO:0000313" key="1">
    <source>
        <dbReference type="EMBL" id="AEX05271.1"/>
    </source>
</evidence>
<dbReference type="HOGENOM" id="CLU_136198_0_0_6"/>
<dbReference type="PATRIC" id="fig|1006551.4.peg.3555"/>
<evidence type="ECO:0008006" key="3">
    <source>
        <dbReference type="Google" id="ProtNLM"/>
    </source>
</evidence>
<protein>
    <recommendedName>
        <fullName evidence="3">DUF3168 domain-containing protein</fullName>
    </recommendedName>
</protein>
<dbReference type="Proteomes" id="UP000007843">
    <property type="component" value="Chromosome"/>
</dbReference>